<dbReference type="AlphaFoldDB" id="A0A4Z2GJ02"/>
<proteinExistence type="predicted"/>
<reference evidence="1 2" key="1">
    <citation type="submission" date="2019-03" db="EMBL/GenBank/DDBJ databases">
        <title>First draft genome of Liparis tanakae, snailfish: a comprehensive survey of snailfish specific genes.</title>
        <authorList>
            <person name="Kim W."/>
            <person name="Song I."/>
            <person name="Jeong J.-H."/>
            <person name="Kim D."/>
            <person name="Kim S."/>
            <person name="Ryu S."/>
            <person name="Song J.Y."/>
            <person name="Lee S.K."/>
        </authorList>
    </citation>
    <scope>NUCLEOTIDE SEQUENCE [LARGE SCALE GENOMIC DNA]</scope>
    <source>
        <tissue evidence="1">Muscle</tissue>
    </source>
</reference>
<comment type="caution">
    <text evidence="1">The sequence shown here is derived from an EMBL/GenBank/DDBJ whole genome shotgun (WGS) entry which is preliminary data.</text>
</comment>
<sequence length="84" mass="9374">MHSLRLQRAVLGQALFFPASSSPGSFRSSLHLRDENRKQSRIKIDFLGVTLRMGGVKLLSSHDEMAGEVRGSNAPKACSYEERR</sequence>
<name>A0A4Z2GJ02_9TELE</name>
<keyword evidence="2" id="KW-1185">Reference proteome</keyword>
<dbReference type="Proteomes" id="UP000314294">
    <property type="component" value="Unassembled WGS sequence"/>
</dbReference>
<accession>A0A4Z2GJ02</accession>
<evidence type="ECO:0000313" key="2">
    <source>
        <dbReference type="Proteomes" id="UP000314294"/>
    </source>
</evidence>
<dbReference type="EMBL" id="SRLO01000538">
    <property type="protein sequence ID" value="TNN52692.1"/>
    <property type="molecule type" value="Genomic_DNA"/>
</dbReference>
<organism evidence="1 2">
    <name type="scientific">Liparis tanakae</name>
    <name type="common">Tanaka's snailfish</name>
    <dbReference type="NCBI Taxonomy" id="230148"/>
    <lineage>
        <taxon>Eukaryota</taxon>
        <taxon>Metazoa</taxon>
        <taxon>Chordata</taxon>
        <taxon>Craniata</taxon>
        <taxon>Vertebrata</taxon>
        <taxon>Euteleostomi</taxon>
        <taxon>Actinopterygii</taxon>
        <taxon>Neopterygii</taxon>
        <taxon>Teleostei</taxon>
        <taxon>Neoteleostei</taxon>
        <taxon>Acanthomorphata</taxon>
        <taxon>Eupercaria</taxon>
        <taxon>Perciformes</taxon>
        <taxon>Cottioidei</taxon>
        <taxon>Cottales</taxon>
        <taxon>Liparidae</taxon>
        <taxon>Liparis</taxon>
    </lineage>
</organism>
<gene>
    <name evidence="1" type="ORF">EYF80_037072</name>
</gene>
<evidence type="ECO:0000313" key="1">
    <source>
        <dbReference type="EMBL" id="TNN52692.1"/>
    </source>
</evidence>
<protein>
    <submittedName>
        <fullName evidence="1">Uncharacterized protein</fullName>
    </submittedName>
</protein>